<dbReference type="OrthoDB" id="9790710at2"/>
<dbReference type="Gene3D" id="3.40.50.2000">
    <property type="entry name" value="Glycogen Phosphorylase B"/>
    <property type="match status" value="2"/>
</dbReference>
<dbReference type="PANTHER" id="PTHR45947">
    <property type="entry name" value="SULFOQUINOVOSYL TRANSFERASE SQD2"/>
    <property type="match status" value="1"/>
</dbReference>
<dbReference type="GO" id="GO:0016757">
    <property type="term" value="F:glycosyltransferase activity"/>
    <property type="evidence" value="ECO:0007669"/>
    <property type="project" value="TreeGrafter"/>
</dbReference>
<dbReference type="Pfam" id="PF13692">
    <property type="entry name" value="Glyco_trans_1_4"/>
    <property type="match status" value="1"/>
</dbReference>
<sequence>MRILHVLDHSLPLHSGYTFRTRAILKAQEALGLEVRGITGVRHTEAGPAVETVDGLTFTRTTARVAGPPGLREWREIGALADAVVALAQDWRPDVIHAHSPALDGLAAVRAGRRLGIPVVYEIRAFWEDAAVGNLAGREGSLRYRLTRQLENMAVAGADHVMTICQGLKADLAARGVSPDKIGIMPNGVDLTLFGAPAARDDELAAELGLGADGSGGPVIGFIGSFYDYEGLDDLIAAMPALVARHPGARLLLVGGGPMEASLQAQAAASPVADAIMFTGRVPHAEVERYYALTDVLAYPRKKSRLTDLVTPLKPLEAMAQMQLVAASDVGGHRELMTDGVTGTLFAPDDPAACAHALADLVDRRDAWPAMREAAQIHVRENHDWHRNAQRYQVVYQALITDHPNSRIPAAA</sequence>
<organism evidence="2 3">
    <name type="scientific">Aurantiacibacter arachoides</name>
    <dbReference type="NCBI Taxonomy" id="1850444"/>
    <lineage>
        <taxon>Bacteria</taxon>
        <taxon>Pseudomonadati</taxon>
        <taxon>Pseudomonadota</taxon>
        <taxon>Alphaproteobacteria</taxon>
        <taxon>Sphingomonadales</taxon>
        <taxon>Erythrobacteraceae</taxon>
        <taxon>Aurantiacibacter</taxon>
    </lineage>
</organism>
<gene>
    <name evidence="2" type="ORF">GRI62_00055</name>
</gene>
<reference evidence="2 3" key="1">
    <citation type="submission" date="2019-12" db="EMBL/GenBank/DDBJ databases">
        <title>Genomic-based taxomic classification of the family Erythrobacteraceae.</title>
        <authorList>
            <person name="Xu L."/>
        </authorList>
    </citation>
    <scope>NUCLEOTIDE SEQUENCE [LARGE SCALE GENOMIC DNA]</scope>
    <source>
        <strain evidence="2 3">RC4-10-4</strain>
    </source>
</reference>
<dbReference type="InterPro" id="IPR024004">
    <property type="entry name" value="PEP-CTERM/XrtA_GlycosylTrfase"/>
</dbReference>
<evidence type="ECO:0000259" key="1">
    <source>
        <dbReference type="Pfam" id="PF13579"/>
    </source>
</evidence>
<evidence type="ECO:0000313" key="2">
    <source>
        <dbReference type="EMBL" id="MXO91998.1"/>
    </source>
</evidence>
<name>A0A844ZW84_9SPHN</name>
<dbReference type="Proteomes" id="UP000460626">
    <property type="component" value="Unassembled WGS sequence"/>
</dbReference>
<keyword evidence="2" id="KW-0808">Transferase</keyword>
<dbReference type="InterPro" id="IPR050194">
    <property type="entry name" value="Glycosyltransferase_grp1"/>
</dbReference>
<proteinExistence type="predicted"/>
<dbReference type="PANTHER" id="PTHR45947:SF3">
    <property type="entry name" value="SULFOQUINOVOSYL TRANSFERASE SQD2"/>
    <property type="match status" value="1"/>
</dbReference>
<dbReference type="Pfam" id="PF13579">
    <property type="entry name" value="Glyco_trans_4_4"/>
    <property type="match status" value="1"/>
</dbReference>
<dbReference type="EMBL" id="WTYH01000001">
    <property type="protein sequence ID" value="MXO91998.1"/>
    <property type="molecule type" value="Genomic_DNA"/>
</dbReference>
<dbReference type="RefSeq" id="WP_131451413.1">
    <property type="nucleotide sequence ID" value="NZ_BMJK01000001.1"/>
</dbReference>
<keyword evidence="3" id="KW-1185">Reference proteome</keyword>
<feature type="domain" description="Glycosyltransferase subfamily 4-like N-terminal" evidence="1">
    <location>
        <begin position="16"/>
        <end position="188"/>
    </location>
</feature>
<comment type="caution">
    <text evidence="2">The sequence shown here is derived from an EMBL/GenBank/DDBJ whole genome shotgun (WGS) entry which is preliminary data.</text>
</comment>
<dbReference type="CDD" id="cd03794">
    <property type="entry name" value="GT4_WbuB-like"/>
    <property type="match status" value="1"/>
</dbReference>
<dbReference type="NCBIfam" id="TIGR04063">
    <property type="entry name" value="stp3"/>
    <property type="match status" value="1"/>
</dbReference>
<dbReference type="AlphaFoldDB" id="A0A844ZW84"/>
<protein>
    <submittedName>
        <fullName evidence="2">Glycosyltransferase, exosortase A system-associated</fullName>
    </submittedName>
</protein>
<accession>A0A844ZW84</accession>
<dbReference type="SUPFAM" id="SSF53756">
    <property type="entry name" value="UDP-Glycosyltransferase/glycogen phosphorylase"/>
    <property type="match status" value="1"/>
</dbReference>
<evidence type="ECO:0000313" key="3">
    <source>
        <dbReference type="Proteomes" id="UP000460626"/>
    </source>
</evidence>
<dbReference type="InterPro" id="IPR028098">
    <property type="entry name" value="Glyco_trans_4-like_N"/>
</dbReference>